<keyword evidence="2" id="KW-0732">Signal</keyword>
<dbReference type="AlphaFoldDB" id="A0A821MA45"/>
<accession>A0A821MA45</accession>
<keyword evidence="1" id="KW-0812">Transmembrane</keyword>
<sequence>MFAQLKLLLRSTVSSAQAVAQVGLLAQLGPLAEVGLFRGSLAESCKDILTLEPRLACGEIGELFYLLTCVIAILAYISGYVCFCIFVKIHRFTIILDLASELDDLTQPLFKIFNQDRRLLPGPFTTHFALYD</sequence>
<reference evidence="3" key="1">
    <citation type="submission" date="2021-02" db="EMBL/GenBank/DDBJ databases">
        <authorList>
            <person name="Steward A R."/>
        </authorList>
    </citation>
    <scope>NUCLEOTIDE SEQUENCE</scope>
</reference>
<evidence type="ECO:0000313" key="3">
    <source>
        <dbReference type="EMBL" id="CAF4763735.1"/>
    </source>
</evidence>
<evidence type="ECO:0000256" key="1">
    <source>
        <dbReference type="SAM" id="Phobius"/>
    </source>
</evidence>
<protein>
    <submittedName>
        <fullName evidence="3">Uncharacterized protein</fullName>
    </submittedName>
</protein>
<keyword evidence="1" id="KW-0472">Membrane</keyword>
<name>A0A821MA45_9NEOP</name>
<evidence type="ECO:0000313" key="4">
    <source>
        <dbReference type="Proteomes" id="UP000663880"/>
    </source>
</evidence>
<feature type="chain" id="PRO_5032990706" evidence="2">
    <location>
        <begin position="19"/>
        <end position="132"/>
    </location>
</feature>
<proteinExistence type="predicted"/>
<organism evidence="3 4">
    <name type="scientific">Pieris macdunnoughi</name>
    <dbReference type="NCBI Taxonomy" id="345717"/>
    <lineage>
        <taxon>Eukaryota</taxon>
        <taxon>Metazoa</taxon>
        <taxon>Ecdysozoa</taxon>
        <taxon>Arthropoda</taxon>
        <taxon>Hexapoda</taxon>
        <taxon>Insecta</taxon>
        <taxon>Pterygota</taxon>
        <taxon>Neoptera</taxon>
        <taxon>Endopterygota</taxon>
        <taxon>Lepidoptera</taxon>
        <taxon>Glossata</taxon>
        <taxon>Ditrysia</taxon>
        <taxon>Papilionoidea</taxon>
        <taxon>Pieridae</taxon>
        <taxon>Pierinae</taxon>
        <taxon>Pieris</taxon>
    </lineage>
</organism>
<feature type="signal peptide" evidence="2">
    <location>
        <begin position="1"/>
        <end position="18"/>
    </location>
</feature>
<dbReference type="Proteomes" id="UP000663880">
    <property type="component" value="Unassembled WGS sequence"/>
</dbReference>
<feature type="transmembrane region" description="Helical" evidence="1">
    <location>
        <begin position="63"/>
        <end position="87"/>
    </location>
</feature>
<keyword evidence="1" id="KW-1133">Transmembrane helix</keyword>
<evidence type="ECO:0000256" key="2">
    <source>
        <dbReference type="SAM" id="SignalP"/>
    </source>
</evidence>
<gene>
    <name evidence="3" type="ORF">PMACD_LOCUS1447</name>
</gene>
<dbReference type="EMBL" id="CAJOBZ010000002">
    <property type="protein sequence ID" value="CAF4763735.1"/>
    <property type="molecule type" value="Genomic_DNA"/>
</dbReference>
<keyword evidence="4" id="KW-1185">Reference proteome</keyword>
<comment type="caution">
    <text evidence="3">The sequence shown here is derived from an EMBL/GenBank/DDBJ whole genome shotgun (WGS) entry which is preliminary data.</text>
</comment>